<keyword evidence="2" id="KW-1185">Reference proteome</keyword>
<feature type="compositionally biased region" description="Basic and acidic residues" evidence="1">
    <location>
        <begin position="206"/>
        <end position="218"/>
    </location>
</feature>
<sequence length="574" mass="60905">MASIESSVGGVGVGTAGVANVGSAGGGGSTNNNSVLPPPRYASHEFASPYLPCSSGLGSNNASTPTSTSTTIDRSTSSPRCGNTMKPVGASSINGNSNSISGNSNNHTPTPSPSYPMPNSWSNFDAKTANISGAGASIETKNLSISGIEANEKRQRKPGICVFTSKMANEAYESIQQCRYESILAWHEANCRPSTSAADESPPSRFDGKRKSTDKLGRTPDGNGVHSGSPKLKKQTSENNARVLANDHMTGAATVSSSSDMLVSDDVDTNAASDNPLRRMERMTQDSLFEPPAKISRGASGDVDNVAAAAVASGRKTEEDEPDRESKLAKLSNFEKLMNSKNRLPQPQCSQVQWDRMMQDQEQMKMAAGYSQQVAPNYGSQGVISGPPPYQIPNHGMPPGMHPFRRAPFMGPISPHVMSPVPPTNGPGGPVMDVMGGAGMPMPQAMRPSLNPPPYNMHMAPEGYIPLEFAQSTFSSQAYPMSMPSTVSPAYSSMFPPVNGAPVSSRGYSMYGQGPRPMYGPEKVLPDMWGQQLPQPLSNLEARVPNQKIQYHPNGAVIDENLADNVNNMNSFLG</sequence>
<evidence type="ECO:0000313" key="3">
    <source>
        <dbReference type="WBParaSite" id="SMUV_0000598301-mRNA-1"/>
    </source>
</evidence>
<feature type="compositionally biased region" description="Low complexity" evidence="1">
    <location>
        <begin position="63"/>
        <end position="78"/>
    </location>
</feature>
<reference evidence="3" key="1">
    <citation type="submission" date="2016-04" db="UniProtKB">
        <authorList>
            <consortium name="WormBaseParasite"/>
        </authorList>
    </citation>
    <scope>IDENTIFICATION</scope>
</reference>
<evidence type="ECO:0000256" key="1">
    <source>
        <dbReference type="SAM" id="MobiDB-lite"/>
    </source>
</evidence>
<proteinExistence type="predicted"/>
<accession>A0A0N5AN09</accession>
<dbReference type="AlphaFoldDB" id="A0A0N5AN09"/>
<dbReference type="Proteomes" id="UP000046393">
    <property type="component" value="Unplaced"/>
</dbReference>
<dbReference type="STRING" id="451379.A0A0N5AN09"/>
<evidence type="ECO:0000313" key="2">
    <source>
        <dbReference type="Proteomes" id="UP000046393"/>
    </source>
</evidence>
<feature type="compositionally biased region" description="Low complexity" evidence="1">
    <location>
        <begin position="91"/>
        <end position="106"/>
    </location>
</feature>
<feature type="region of interest" description="Disordered" evidence="1">
    <location>
        <begin position="193"/>
        <end position="237"/>
    </location>
</feature>
<organism evidence="2 3">
    <name type="scientific">Syphacia muris</name>
    <dbReference type="NCBI Taxonomy" id="451379"/>
    <lineage>
        <taxon>Eukaryota</taxon>
        <taxon>Metazoa</taxon>
        <taxon>Ecdysozoa</taxon>
        <taxon>Nematoda</taxon>
        <taxon>Chromadorea</taxon>
        <taxon>Rhabditida</taxon>
        <taxon>Spirurina</taxon>
        <taxon>Oxyuridomorpha</taxon>
        <taxon>Oxyuroidea</taxon>
        <taxon>Oxyuridae</taxon>
        <taxon>Syphacia</taxon>
    </lineage>
</organism>
<feature type="region of interest" description="Disordered" evidence="1">
    <location>
        <begin position="255"/>
        <end position="278"/>
    </location>
</feature>
<dbReference type="WBParaSite" id="SMUV_0000598301-mRNA-1">
    <property type="protein sequence ID" value="SMUV_0000598301-mRNA-1"/>
    <property type="gene ID" value="SMUV_0000598301"/>
</dbReference>
<feature type="region of interest" description="Disordered" evidence="1">
    <location>
        <begin position="21"/>
        <end position="120"/>
    </location>
</feature>
<protein>
    <submittedName>
        <fullName evidence="3">Trithorax group protein osa</fullName>
    </submittedName>
</protein>
<name>A0A0N5AN09_9BILA</name>